<keyword evidence="2" id="KW-0732">Signal</keyword>
<dbReference type="RefSeq" id="WP_367951275.1">
    <property type="nucleotide sequence ID" value="NZ_JBAKFG010000001.1"/>
</dbReference>
<evidence type="ECO:0000256" key="1">
    <source>
        <dbReference type="SAM" id="MobiDB-lite"/>
    </source>
</evidence>
<evidence type="ECO:0000256" key="2">
    <source>
        <dbReference type="SAM" id="SignalP"/>
    </source>
</evidence>
<dbReference type="EMBL" id="JBAKFG010000001">
    <property type="protein sequence ID" value="MEX0372696.1"/>
    <property type="molecule type" value="Genomic_DNA"/>
</dbReference>
<reference evidence="3 4" key="1">
    <citation type="submission" date="2024-02" db="EMBL/GenBank/DDBJ databases">
        <title>New especies of Spiribacter isolated from saline water.</title>
        <authorList>
            <person name="Leon M.J."/>
            <person name="De La Haba R."/>
            <person name="Sanchez-Porro C."/>
            <person name="Ventosa A."/>
        </authorList>
    </citation>
    <scope>NUCLEOTIDE SEQUENCE [LARGE SCALE GENOMIC DNA]</scope>
    <source>
        <strain evidence="4">ag22IC6-196</strain>
    </source>
</reference>
<protein>
    <recommendedName>
        <fullName evidence="5">MSHA biogenesis protein MshK</fullName>
    </recommendedName>
</protein>
<gene>
    <name evidence="3" type="ORF">V6X51_04515</name>
</gene>
<dbReference type="Proteomes" id="UP001556636">
    <property type="component" value="Unassembled WGS sequence"/>
</dbReference>
<keyword evidence="4" id="KW-1185">Reference proteome</keyword>
<feature type="chain" id="PRO_5047222975" description="MSHA biogenesis protein MshK" evidence="2">
    <location>
        <begin position="30"/>
        <end position="154"/>
    </location>
</feature>
<evidence type="ECO:0000313" key="4">
    <source>
        <dbReference type="Proteomes" id="UP001556636"/>
    </source>
</evidence>
<evidence type="ECO:0008006" key="5">
    <source>
        <dbReference type="Google" id="ProtNLM"/>
    </source>
</evidence>
<name>A0ABV3RWY3_9GAMM</name>
<proteinExistence type="predicted"/>
<feature type="region of interest" description="Disordered" evidence="1">
    <location>
        <begin position="118"/>
        <end position="154"/>
    </location>
</feature>
<evidence type="ECO:0000313" key="3">
    <source>
        <dbReference type="EMBL" id="MEX0372696.1"/>
    </source>
</evidence>
<feature type="compositionally biased region" description="Basic and acidic residues" evidence="1">
    <location>
        <begin position="133"/>
        <end position="144"/>
    </location>
</feature>
<organism evidence="3 4">
    <name type="scientific">Spiribacter roseus</name>
    <dbReference type="NCBI Taxonomy" id="1855875"/>
    <lineage>
        <taxon>Bacteria</taxon>
        <taxon>Pseudomonadati</taxon>
        <taxon>Pseudomonadota</taxon>
        <taxon>Gammaproteobacteria</taxon>
        <taxon>Chromatiales</taxon>
        <taxon>Ectothiorhodospiraceae</taxon>
        <taxon>Spiribacter</taxon>
    </lineage>
</organism>
<feature type="signal peptide" evidence="2">
    <location>
        <begin position="1"/>
        <end position="29"/>
    </location>
</feature>
<comment type="caution">
    <text evidence="3">The sequence shown here is derived from an EMBL/GenBank/DDBJ whole genome shotgun (WGS) entry which is preliminary data.</text>
</comment>
<sequence>MRWEVPINNRLSAGIGALLLAVAALSAHAQTLNDPTAPPDALLRALEQAQTQLGADESTDGDAAAAQTAPDPAPASPNAVIQRLKKGQWQRAALIGGNRREKGERTERGTIESITMDQVRFERDGEPSTARVYKHDVVKERPGDTPEETNNNEQ</sequence>
<accession>A0ABV3RWY3</accession>
<feature type="region of interest" description="Disordered" evidence="1">
    <location>
        <begin position="47"/>
        <end position="84"/>
    </location>
</feature>